<dbReference type="GO" id="GO:0008023">
    <property type="term" value="C:transcription elongation factor complex"/>
    <property type="evidence" value="ECO:0007669"/>
    <property type="project" value="InterPro"/>
</dbReference>
<reference evidence="3 4" key="1">
    <citation type="submission" date="2019-09" db="EMBL/GenBank/DDBJ databases">
        <title>Bird 10,000 Genomes (B10K) Project - Family phase.</title>
        <authorList>
            <person name="Zhang G."/>
        </authorList>
    </citation>
    <scope>NUCLEOTIDE SEQUENCE [LARGE SCALE GENOMIC DNA]</scope>
    <source>
        <strain evidence="3">B10K-DU-001-17</strain>
        <tissue evidence="3">Muscle</tissue>
    </source>
</reference>
<dbReference type="PANTHER" id="PTHR23288:SF8">
    <property type="entry name" value="RNA POLYMERASE II ELONGATION FACTOR ELL2"/>
    <property type="match status" value="1"/>
</dbReference>
<dbReference type="EMBL" id="VWYD01025451">
    <property type="protein sequence ID" value="NXQ48563.1"/>
    <property type="molecule type" value="Genomic_DNA"/>
</dbReference>
<dbReference type="SUPFAM" id="SSF46785">
    <property type="entry name" value="Winged helix' DNA-binding domain"/>
    <property type="match status" value="1"/>
</dbReference>
<evidence type="ECO:0000313" key="3">
    <source>
        <dbReference type="EMBL" id="NXQ48563.1"/>
    </source>
</evidence>
<dbReference type="InterPro" id="IPR031176">
    <property type="entry name" value="ELL/occludin"/>
</dbReference>
<comment type="caution">
    <text evidence="3">The sequence shown here is derived from an EMBL/GenBank/DDBJ whole genome shotgun (WGS) entry which is preliminary data.</text>
</comment>
<dbReference type="PANTHER" id="PTHR23288">
    <property type="entry name" value="OCCLUDIN AND RNA POLYMERASE II ELONGATION FACTOR ELL"/>
    <property type="match status" value="1"/>
</dbReference>
<dbReference type="GO" id="GO:0032968">
    <property type="term" value="P:positive regulation of transcription elongation by RNA polymerase II"/>
    <property type="evidence" value="ECO:0007669"/>
    <property type="project" value="TreeGrafter"/>
</dbReference>
<evidence type="ECO:0000313" key="4">
    <source>
        <dbReference type="Proteomes" id="UP000519684"/>
    </source>
</evidence>
<dbReference type="Gene3D" id="1.10.10.2670">
    <property type="entry name" value="E3 ubiquitin-protein ligase"/>
    <property type="match status" value="1"/>
</dbReference>
<accession>A0A7L2DFV1</accession>
<dbReference type="GO" id="GO:0000987">
    <property type="term" value="F:cis-regulatory region sequence-specific DNA binding"/>
    <property type="evidence" value="ECO:0007669"/>
    <property type="project" value="TreeGrafter"/>
</dbReference>
<evidence type="ECO:0000256" key="1">
    <source>
        <dbReference type="SAM" id="MobiDB-lite"/>
    </source>
</evidence>
<feature type="domain" description="RNA polymerase II elongation factor ELL N-terminal" evidence="2">
    <location>
        <begin position="4"/>
        <end position="86"/>
    </location>
</feature>
<keyword evidence="4" id="KW-1185">Reference proteome</keyword>
<feature type="non-terminal residue" evidence="3">
    <location>
        <position position="111"/>
    </location>
</feature>
<dbReference type="GO" id="GO:0006368">
    <property type="term" value="P:transcription elongation by RNA polymerase II"/>
    <property type="evidence" value="ECO:0007669"/>
    <property type="project" value="InterPro"/>
</dbReference>
<dbReference type="InterPro" id="IPR019464">
    <property type="entry name" value="ELL_N"/>
</dbReference>
<dbReference type="Proteomes" id="UP000519684">
    <property type="component" value="Unassembled WGS sequence"/>
</dbReference>
<evidence type="ECO:0000259" key="2">
    <source>
        <dbReference type="Pfam" id="PF10390"/>
    </source>
</evidence>
<dbReference type="GO" id="GO:0042795">
    <property type="term" value="P:snRNA transcription by RNA polymerase II"/>
    <property type="evidence" value="ECO:0007669"/>
    <property type="project" value="TreeGrafter"/>
</dbReference>
<proteinExistence type="predicted"/>
<gene>
    <name evidence="3" type="primary">Ell2</name>
    <name evidence="3" type="ORF">CATFUS_R04433</name>
</gene>
<organism evidence="3 4">
    <name type="scientific">Catharus fuscescens</name>
    <name type="common">Veery</name>
    <name type="synonym">Turdus fuscescens</name>
    <dbReference type="NCBI Taxonomy" id="159581"/>
    <lineage>
        <taxon>Eukaryota</taxon>
        <taxon>Metazoa</taxon>
        <taxon>Chordata</taxon>
        <taxon>Craniata</taxon>
        <taxon>Vertebrata</taxon>
        <taxon>Euteleostomi</taxon>
        <taxon>Archelosauria</taxon>
        <taxon>Archosauria</taxon>
        <taxon>Dinosauria</taxon>
        <taxon>Saurischia</taxon>
        <taxon>Theropoda</taxon>
        <taxon>Coelurosauria</taxon>
        <taxon>Aves</taxon>
        <taxon>Neognathae</taxon>
        <taxon>Neoaves</taxon>
        <taxon>Telluraves</taxon>
        <taxon>Australaves</taxon>
        <taxon>Passeriformes</taxon>
        <taxon>Turdidae</taxon>
        <taxon>Catharus</taxon>
    </lineage>
</organism>
<feature type="compositionally biased region" description="Polar residues" evidence="1">
    <location>
        <begin position="89"/>
        <end position="102"/>
    </location>
</feature>
<dbReference type="InterPro" id="IPR042065">
    <property type="entry name" value="E3_ELL-like"/>
</dbReference>
<protein>
    <submittedName>
        <fullName evidence="3">ELL2 factor</fullName>
    </submittedName>
</protein>
<sequence>VYGQSYRDRVINLFSLRDYKEPEIFAHLQRVRQKKNDCLGKVLEQVANLNPKDNSFSLKEHLFQTLQTNWPGYSEIDRENWKLILASKSDPSQNSTSTSQTAFPGPSERDA</sequence>
<dbReference type="InterPro" id="IPR036390">
    <property type="entry name" value="WH_DNA-bd_sf"/>
</dbReference>
<feature type="non-terminal residue" evidence="3">
    <location>
        <position position="1"/>
    </location>
</feature>
<feature type="region of interest" description="Disordered" evidence="1">
    <location>
        <begin position="87"/>
        <end position="111"/>
    </location>
</feature>
<name>A0A7L2DFV1_CATFU</name>
<dbReference type="Pfam" id="PF10390">
    <property type="entry name" value="ELL"/>
    <property type="match status" value="1"/>
</dbReference>
<dbReference type="AlphaFoldDB" id="A0A7L2DFV1"/>